<keyword evidence="4" id="KW-1185">Reference proteome</keyword>
<dbReference type="Gene3D" id="1.10.287.1130">
    <property type="entry name" value="CytochromE C oxidase copper chaperone"/>
    <property type="match status" value="1"/>
</dbReference>
<dbReference type="SUPFAM" id="SSF47072">
    <property type="entry name" value="Cysteine alpha-hairpin motif"/>
    <property type="match status" value="1"/>
</dbReference>
<dbReference type="InterPro" id="IPR010625">
    <property type="entry name" value="CHCH"/>
</dbReference>
<organism evidence="3 4">
    <name type="scientific">Ladona fulva</name>
    <name type="common">Scarce chaser dragonfly</name>
    <name type="synonym">Libellula fulva</name>
    <dbReference type="NCBI Taxonomy" id="123851"/>
    <lineage>
        <taxon>Eukaryota</taxon>
        <taxon>Metazoa</taxon>
        <taxon>Ecdysozoa</taxon>
        <taxon>Arthropoda</taxon>
        <taxon>Hexapoda</taxon>
        <taxon>Insecta</taxon>
        <taxon>Pterygota</taxon>
        <taxon>Palaeoptera</taxon>
        <taxon>Odonata</taxon>
        <taxon>Epiprocta</taxon>
        <taxon>Anisoptera</taxon>
        <taxon>Libelluloidea</taxon>
        <taxon>Libellulidae</taxon>
        <taxon>Ladona</taxon>
    </lineage>
</organism>
<dbReference type="PANTHER" id="PTHR31278">
    <property type="entry name" value="CHCHD1"/>
    <property type="match status" value="1"/>
</dbReference>
<reference evidence="3" key="2">
    <citation type="submission" date="2017-10" db="EMBL/GenBank/DDBJ databases">
        <title>Ladona fulva Genome sequencing and assembly.</title>
        <authorList>
            <person name="Murali S."/>
            <person name="Richards S."/>
            <person name="Bandaranaike D."/>
            <person name="Bellair M."/>
            <person name="Blankenburg K."/>
            <person name="Chao H."/>
            <person name="Dinh H."/>
            <person name="Doddapaneni H."/>
            <person name="Dugan-Rocha S."/>
            <person name="Elkadiri S."/>
            <person name="Gnanaolivu R."/>
            <person name="Hernandez B."/>
            <person name="Skinner E."/>
            <person name="Javaid M."/>
            <person name="Lee S."/>
            <person name="Li M."/>
            <person name="Ming W."/>
            <person name="Munidasa M."/>
            <person name="Muniz J."/>
            <person name="Nguyen L."/>
            <person name="Hughes D."/>
            <person name="Osuji N."/>
            <person name="Pu L.-L."/>
            <person name="Puazo M."/>
            <person name="Qu C."/>
            <person name="Quiroz J."/>
            <person name="Raj R."/>
            <person name="Weissenberger G."/>
            <person name="Xin Y."/>
            <person name="Zou X."/>
            <person name="Han Y."/>
            <person name="Worley K."/>
            <person name="Muzny D."/>
            <person name="Gibbs R."/>
        </authorList>
    </citation>
    <scope>NUCLEOTIDE SEQUENCE</scope>
    <source>
        <strain evidence="3">Sampled in the wild</strain>
    </source>
</reference>
<gene>
    <name evidence="3" type="ORF">J437_LFUL017828</name>
</gene>
<protein>
    <recommendedName>
        <fullName evidence="2">CHCH domain-containing protein</fullName>
    </recommendedName>
</protein>
<dbReference type="GO" id="GO:0005654">
    <property type="term" value="C:nucleoplasm"/>
    <property type="evidence" value="ECO:0007669"/>
    <property type="project" value="TreeGrafter"/>
</dbReference>
<dbReference type="Proteomes" id="UP000792457">
    <property type="component" value="Unassembled WGS sequence"/>
</dbReference>
<dbReference type="GO" id="GO:0032543">
    <property type="term" value="P:mitochondrial translation"/>
    <property type="evidence" value="ECO:0007669"/>
    <property type="project" value="InterPro"/>
</dbReference>
<dbReference type="InterPro" id="IPR033620">
    <property type="entry name" value="Ribosomal_mS37_met"/>
</dbReference>
<reference evidence="3" key="1">
    <citation type="submission" date="2013-04" db="EMBL/GenBank/DDBJ databases">
        <authorList>
            <person name="Qu J."/>
            <person name="Murali S.C."/>
            <person name="Bandaranaike D."/>
            <person name="Bellair M."/>
            <person name="Blankenburg K."/>
            <person name="Chao H."/>
            <person name="Dinh H."/>
            <person name="Doddapaneni H."/>
            <person name="Downs B."/>
            <person name="Dugan-Rocha S."/>
            <person name="Elkadiri S."/>
            <person name="Gnanaolivu R.D."/>
            <person name="Hernandez B."/>
            <person name="Javaid M."/>
            <person name="Jayaseelan J.C."/>
            <person name="Lee S."/>
            <person name="Li M."/>
            <person name="Ming W."/>
            <person name="Munidasa M."/>
            <person name="Muniz J."/>
            <person name="Nguyen L."/>
            <person name="Ongeri F."/>
            <person name="Osuji N."/>
            <person name="Pu L.-L."/>
            <person name="Puazo M."/>
            <person name="Qu C."/>
            <person name="Quiroz J."/>
            <person name="Raj R."/>
            <person name="Weissenberger G."/>
            <person name="Xin Y."/>
            <person name="Zou X."/>
            <person name="Han Y."/>
            <person name="Richards S."/>
            <person name="Worley K."/>
            <person name="Muzny D."/>
            <person name="Gibbs R."/>
        </authorList>
    </citation>
    <scope>NUCLEOTIDE SEQUENCE</scope>
    <source>
        <strain evidence="3">Sampled in the wild</strain>
    </source>
</reference>
<evidence type="ECO:0000313" key="4">
    <source>
        <dbReference type="Proteomes" id="UP000792457"/>
    </source>
</evidence>
<evidence type="ECO:0000313" key="3">
    <source>
        <dbReference type="EMBL" id="KAG8230770.1"/>
    </source>
</evidence>
<dbReference type="GO" id="GO:0005761">
    <property type="term" value="C:mitochondrial ribosome"/>
    <property type="evidence" value="ECO:0007669"/>
    <property type="project" value="InterPro"/>
</dbReference>
<accession>A0A8K0K9B9</accession>
<proteinExistence type="predicted"/>
<evidence type="ECO:0000256" key="1">
    <source>
        <dbReference type="ARBA" id="ARBA00023157"/>
    </source>
</evidence>
<dbReference type="GO" id="GO:0003723">
    <property type="term" value="F:RNA binding"/>
    <property type="evidence" value="ECO:0007669"/>
    <property type="project" value="TreeGrafter"/>
</dbReference>
<feature type="domain" description="CHCH" evidence="2">
    <location>
        <begin position="74"/>
        <end position="108"/>
    </location>
</feature>
<comment type="caution">
    <text evidence="3">The sequence shown here is derived from an EMBL/GenBank/DDBJ whole genome shotgun (WGS) entry which is preliminary data.</text>
</comment>
<keyword evidence="1" id="KW-1015">Disulfide bond</keyword>
<dbReference type="OrthoDB" id="5825849at2759"/>
<dbReference type="Pfam" id="PF06747">
    <property type="entry name" value="CHCH"/>
    <property type="match status" value="1"/>
</dbReference>
<name>A0A8K0K9B9_LADFU</name>
<dbReference type="EMBL" id="KZ308510">
    <property type="protein sequence ID" value="KAG8230770.1"/>
    <property type="molecule type" value="Genomic_DNA"/>
</dbReference>
<dbReference type="PANTHER" id="PTHR31278:SF2">
    <property type="entry name" value="SMALL RIBOSOMAL SUBUNIT PROTEIN MS37"/>
    <property type="match status" value="1"/>
</dbReference>
<dbReference type="AlphaFoldDB" id="A0A8K0K9B9"/>
<dbReference type="InterPro" id="IPR009069">
    <property type="entry name" value="Cys_alpha_HP_mot_SF"/>
</dbReference>
<sequence length="146" mass="16715">MLCDAQFVTIPVDQAAERHSGHSLTFSCKMRLFGSVLYPKTISVKEPFKFQELLPLKLKTSVSGKGDKTSDVACIQEMSVLFACLKKNEFNQTPCSNEIQSFSKCYKNFLDTKSQRKEMERKGILIHGEKKLNFKQINLLMKHYPT</sequence>
<evidence type="ECO:0000259" key="2">
    <source>
        <dbReference type="Pfam" id="PF06747"/>
    </source>
</evidence>